<dbReference type="Proteomes" id="UP000037729">
    <property type="component" value="Unassembled WGS sequence"/>
</dbReference>
<sequence>MGQSESGPAGTTSGTAKERTLKVLFEIELPDDCSCPLSEPDADIENAQNQIDDGVCHAEVTVTDESGAARVLHSTNQVGDACLCLAFSEVGCVPRTRRVDGDSLFIETYVSDRSVISELVDQLQSAADRVRLRRLTSRQDDETESEPATVDLSCLTAKQREAAILAVDEGYYQTPRQTTLDELASTLGITKSALSQRLKAVESKLATAAFDP</sequence>
<protein>
    <submittedName>
        <fullName evidence="5">Transcriptional regulator</fullName>
    </submittedName>
</protein>
<evidence type="ECO:0000259" key="4">
    <source>
        <dbReference type="Pfam" id="PF24277"/>
    </source>
</evidence>
<dbReference type="OrthoDB" id="51502at2157"/>
<evidence type="ECO:0000313" key="6">
    <source>
        <dbReference type="Proteomes" id="UP000037729"/>
    </source>
</evidence>
<reference evidence="5 6" key="1">
    <citation type="submission" date="2015-08" db="EMBL/GenBank/DDBJ databases">
        <title>Genomes of Isolates from Cabo Rojo, PR.</title>
        <authorList>
            <person name="Sanchez-Nieves R.L."/>
            <person name="Montalvo-Rodriguez R."/>
        </authorList>
    </citation>
    <scope>NUCLEOTIDE SEQUENCE [LARGE SCALE GENOMIC DNA]</scope>
    <source>
        <strain evidence="5 6">SL3</strain>
    </source>
</reference>
<name>A0A0N0BN26_9EURY</name>
<organism evidence="5 6">
    <name type="scientific">Haloarcula rubripromontorii</name>
    <dbReference type="NCBI Taxonomy" id="1705562"/>
    <lineage>
        <taxon>Archaea</taxon>
        <taxon>Methanobacteriati</taxon>
        <taxon>Methanobacteriota</taxon>
        <taxon>Stenosarchaea group</taxon>
        <taxon>Halobacteria</taxon>
        <taxon>Halobacteriales</taxon>
        <taxon>Haloarculaceae</taxon>
        <taxon>Haloarcula</taxon>
    </lineage>
</organism>
<dbReference type="Pfam" id="PF24277">
    <property type="entry name" value="DmsR_N"/>
    <property type="match status" value="1"/>
</dbReference>
<dbReference type="RefSeq" id="WP_053969262.1">
    <property type="nucleotide sequence ID" value="NZ_LIUF01000006.1"/>
</dbReference>
<dbReference type="PATRIC" id="fig|1705562.3.peg.3813"/>
<dbReference type="Pfam" id="PF04967">
    <property type="entry name" value="HTH_10"/>
    <property type="match status" value="1"/>
</dbReference>
<evidence type="ECO:0000259" key="3">
    <source>
        <dbReference type="Pfam" id="PF04967"/>
    </source>
</evidence>
<keyword evidence="6" id="KW-1185">Reference proteome</keyword>
<evidence type="ECO:0000256" key="2">
    <source>
        <dbReference type="ARBA" id="ARBA00023163"/>
    </source>
</evidence>
<dbReference type="PANTHER" id="PTHR34236">
    <property type="entry name" value="DIMETHYL SULFOXIDE REDUCTASE TRANSCRIPTIONAL ACTIVATOR"/>
    <property type="match status" value="1"/>
</dbReference>
<proteinExistence type="predicted"/>
<feature type="domain" description="DmsR-like N-terminal" evidence="4">
    <location>
        <begin position="53"/>
        <end position="136"/>
    </location>
</feature>
<evidence type="ECO:0000313" key="5">
    <source>
        <dbReference type="EMBL" id="KOX91824.1"/>
    </source>
</evidence>
<dbReference type="InterPro" id="IPR056433">
    <property type="entry name" value="DmsR-like_N"/>
</dbReference>
<evidence type="ECO:0000256" key="1">
    <source>
        <dbReference type="ARBA" id="ARBA00023015"/>
    </source>
</evidence>
<dbReference type="AlphaFoldDB" id="A0A0N0BN26"/>
<comment type="caution">
    <text evidence="5">The sequence shown here is derived from an EMBL/GenBank/DDBJ whole genome shotgun (WGS) entry which is preliminary data.</text>
</comment>
<dbReference type="InterPro" id="IPR007050">
    <property type="entry name" value="HTH_bacterioopsin"/>
</dbReference>
<keyword evidence="2" id="KW-0804">Transcription</keyword>
<gene>
    <name evidence="5" type="ORF">AMS69_17085</name>
</gene>
<keyword evidence="1" id="KW-0805">Transcription regulation</keyword>
<accession>A0A0N0BN26</accession>
<feature type="domain" description="HTH bat-type" evidence="3">
    <location>
        <begin position="155"/>
        <end position="206"/>
    </location>
</feature>
<dbReference type="STRING" id="1705562.AMS69_17085"/>
<dbReference type="EMBL" id="LIUF01000006">
    <property type="protein sequence ID" value="KOX91824.1"/>
    <property type="molecule type" value="Genomic_DNA"/>
</dbReference>
<dbReference type="PANTHER" id="PTHR34236:SF1">
    <property type="entry name" value="DIMETHYL SULFOXIDE REDUCTASE TRANSCRIPTIONAL ACTIVATOR"/>
    <property type="match status" value="1"/>
</dbReference>